<dbReference type="AlphaFoldDB" id="A0A975ISS8"/>
<accession>A0A975ISS8</accession>
<organism evidence="1 2">
    <name type="scientific">Phenylobacterium montanum</name>
    <dbReference type="NCBI Taxonomy" id="2823693"/>
    <lineage>
        <taxon>Bacteria</taxon>
        <taxon>Pseudomonadati</taxon>
        <taxon>Pseudomonadota</taxon>
        <taxon>Alphaproteobacteria</taxon>
        <taxon>Caulobacterales</taxon>
        <taxon>Caulobacteraceae</taxon>
        <taxon>Phenylobacterium</taxon>
    </lineage>
</organism>
<protein>
    <submittedName>
        <fullName evidence="1">Uncharacterized protein</fullName>
    </submittedName>
</protein>
<keyword evidence="2" id="KW-1185">Reference proteome</keyword>
<dbReference type="Proteomes" id="UP000676409">
    <property type="component" value="Chromosome"/>
</dbReference>
<proteinExistence type="predicted"/>
<evidence type="ECO:0000313" key="1">
    <source>
        <dbReference type="EMBL" id="QUD86117.1"/>
    </source>
</evidence>
<evidence type="ECO:0000313" key="2">
    <source>
        <dbReference type="Proteomes" id="UP000676409"/>
    </source>
</evidence>
<dbReference type="KEGG" id="caul:KCG34_13510"/>
<dbReference type="RefSeq" id="WP_211936169.1">
    <property type="nucleotide sequence ID" value="NZ_CP073078.1"/>
</dbReference>
<sequence length="222" mass="24892">MNPEDIDLEVEVGQSLANLAASLPHSVDVVALGVRSKAPYKALAVREALTWPTEELGRGAYEMFQRGDLAAAILLTRGVVECTALMARLAQVVFERAAMSEHQLNEFLSKMLLGWKSDQPDFPQAFNVLTLLKHLDKRFGPVTKAYEHLSEFAHPNWGGVTHLFSRTDTEKFITYFGRFEDKTLAPRTHALNALAASLAIFELDYNLFTGTIEAWLHELEKF</sequence>
<gene>
    <name evidence="1" type="ORF">KCG34_13510</name>
</gene>
<reference evidence="1" key="1">
    <citation type="submission" date="2021-04" db="EMBL/GenBank/DDBJ databases">
        <title>The complete genome sequence of Caulobacter sp. S6.</title>
        <authorList>
            <person name="Tang Y."/>
            <person name="Ouyang W."/>
            <person name="Liu Q."/>
            <person name="Huang B."/>
            <person name="Guo Z."/>
            <person name="Lei P."/>
        </authorList>
    </citation>
    <scope>NUCLEOTIDE SEQUENCE</scope>
    <source>
        <strain evidence="1">S6</strain>
    </source>
</reference>
<dbReference type="EMBL" id="CP073078">
    <property type="protein sequence ID" value="QUD86117.1"/>
    <property type="molecule type" value="Genomic_DNA"/>
</dbReference>
<name>A0A975ISS8_9CAUL</name>